<feature type="compositionally biased region" description="Polar residues" evidence="1">
    <location>
        <begin position="614"/>
        <end position="627"/>
    </location>
</feature>
<feature type="compositionally biased region" description="Basic and acidic residues" evidence="1">
    <location>
        <begin position="720"/>
        <end position="748"/>
    </location>
</feature>
<feature type="region of interest" description="Disordered" evidence="1">
    <location>
        <begin position="546"/>
        <end position="583"/>
    </location>
</feature>
<keyword evidence="3" id="KW-1185">Reference proteome</keyword>
<feature type="compositionally biased region" description="Polar residues" evidence="1">
    <location>
        <begin position="826"/>
        <end position="853"/>
    </location>
</feature>
<feature type="compositionally biased region" description="Low complexity" evidence="1">
    <location>
        <begin position="373"/>
        <end position="387"/>
    </location>
</feature>
<sequence length="1045" mass="112467">MTTRGSTGPEPTPRLQSSSSKSMLAPQRSAPPPVPLFHATGSLRGRGVLIPAPAAASAGLANELEYTIGGKAGHGRGLLSTGSPLRVVENAGDDGVGIDRGIGIARGTARDSSLEAEAEAATRRYRSRTIEHETREVRQTMKEIRDLALSMSHDAVDPATEVMGREVQEVKVRELRRKRSAIPCPSPRKMGMGMGMGMEGVSPRKARSAVDLRGRGKEGKGGDGEEDKNNYQSGPNLELAASLGGIMSAEVENRQEKKEETSHTKETKMKQGGGTLKVGRTNKEGYPTGKHVRFSGTVRGSVIPGTIGCLEPPLFEKSSDSWPSRVLIRPIGSQTGNRVPYLRTTSVPPAPALQPATIARRSDFAPKPEKSPRSPISVSIISPRRPSQPQVSGGVDADNWARGSSSEKPSLPPAGCDVVEKLSSTSAGEEDEVKNATSVPPQSTPAPDLTPQPTLEPSTPAPEKSTLRLDTKTTPLISASKLSLSSPHGSVNTPKTKSKNPDKELGTPPALRRAIEEDMQHMRRSMRESIGTSPDHQRKATSETAMFGKLVENGDMKPIGTSQTMLQESKHQGNIIRKRPSKIALPFKPTQEKEVQLPGNKTLSADAVNSLLRQRNLTTKKSMSTLPTPKKTAPRPSVSTLHQVPDLASTRHSPRRPSTVHASPTIDRSTSRSIPRGARPSIFDVDFDAPTSPAHASPQSARKPTALRLKPILKPSSEARPAEVEGIQDFKLRREPQATTLKREERLHPSPRNDSLSQHVSHKEQKAEVQKAVASPEDISEFIKGIHEEEDKKAEIFQARQRAAEKRTRMHTDIPGAKQLRRVKSSIATAATTNARVKQRESTSTADHNNPATQKEKDKERPSTTPPGSPRPEHRISTTPPGSPVPTPASMHLPTDGDKARQQKSGAPSTPLPTPRLRRTSTFKPTLSKPTPSKTPSRAIPAISLSPHTTTTTRTTTLTSPRTSNIPSPSPRTPAAATGLHAYARFWSREEALGRGDGVIRTPSREIQGNLDMAIDERIGEAGSGGKGVGKGFGYGGGRRRECGC</sequence>
<dbReference type="AlphaFoldDB" id="A0A6A6SMU2"/>
<feature type="compositionally biased region" description="Polar residues" evidence="1">
    <location>
        <begin position="335"/>
        <end position="347"/>
    </location>
</feature>
<organism evidence="2 3">
    <name type="scientific">Lophiostoma macrostomum CBS 122681</name>
    <dbReference type="NCBI Taxonomy" id="1314788"/>
    <lineage>
        <taxon>Eukaryota</taxon>
        <taxon>Fungi</taxon>
        <taxon>Dikarya</taxon>
        <taxon>Ascomycota</taxon>
        <taxon>Pezizomycotina</taxon>
        <taxon>Dothideomycetes</taxon>
        <taxon>Pleosporomycetidae</taxon>
        <taxon>Pleosporales</taxon>
        <taxon>Lophiostomataceae</taxon>
        <taxon>Lophiostoma</taxon>
    </lineage>
</organism>
<dbReference type="Proteomes" id="UP000799324">
    <property type="component" value="Unassembled WGS sequence"/>
</dbReference>
<feature type="compositionally biased region" description="Basic and acidic residues" evidence="1">
    <location>
        <begin position="251"/>
        <end position="269"/>
    </location>
</feature>
<feature type="compositionally biased region" description="Basic and acidic residues" evidence="1">
    <location>
        <begin position="208"/>
        <end position="229"/>
    </location>
</feature>
<feature type="region of interest" description="Disordered" evidence="1">
    <location>
        <begin position="200"/>
        <end position="236"/>
    </location>
</feature>
<feature type="compositionally biased region" description="Basic and acidic residues" evidence="1">
    <location>
        <begin position="360"/>
        <end position="372"/>
    </location>
</feature>
<feature type="compositionally biased region" description="Polar residues" evidence="1">
    <location>
        <begin position="660"/>
        <end position="673"/>
    </location>
</feature>
<accession>A0A6A6SMU2</accession>
<feature type="compositionally biased region" description="Low complexity" evidence="1">
    <location>
        <begin position="944"/>
        <end position="964"/>
    </location>
</feature>
<protein>
    <submittedName>
        <fullName evidence="2">Uncharacterized protein</fullName>
    </submittedName>
</protein>
<dbReference type="EMBL" id="MU004515">
    <property type="protein sequence ID" value="KAF2648920.1"/>
    <property type="molecule type" value="Genomic_DNA"/>
</dbReference>
<feature type="compositionally biased region" description="Basic and acidic residues" evidence="1">
    <location>
        <begin position="803"/>
        <end position="812"/>
    </location>
</feature>
<proteinExistence type="predicted"/>
<evidence type="ECO:0000313" key="2">
    <source>
        <dbReference type="EMBL" id="KAF2648920.1"/>
    </source>
</evidence>
<feature type="compositionally biased region" description="Low complexity" evidence="1">
    <location>
        <begin position="922"/>
        <end position="937"/>
    </location>
</feature>
<feature type="region of interest" description="Disordered" evidence="1">
    <location>
        <begin position="335"/>
        <end position="510"/>
    </location>
</feature>
<evidence type="ECO:0000256" key="1">
    <source>
        <dbReference type="SAM" id="MobiDB-lite"/>
    </source>
</evidence>
<gene>
    <name evidence="2" type="ORF">K491DRAFT_783718</name>
</gene>
<feature type="region of interest" description="Disordered" evidence="1">
    <location>
        <begin position="1"/>
        <end position="40"/>
    </location>
</feature>
<feature type="compositionally biased region" description="Polar residues" evidence="1">
    <location>
        <begin position="472"/>
        <end position="495"/>
    </location>
</feature>
<name>A0A6A6SMU2_9PLEO</name>
<evidence type="ECO:0000313" key="3">
    <source>
        <dbReference type="Proteomes" id="UP000799324"/>
    </source>
</evidence>
<feature type="region of interest" description="Disordered" evidence="1">
    <location>
        <begin position="803"/>
        <end position="975"/>
    </location>
</feature>
<feature type="region of interest" description="Disordered" evidence="1">
    <location>
        <begin position="251"/>
        <end position="292"/>
    </location>
</feature>
<reference evidence="2" key="1">
    <citation type="journal article" date="2020" name="Stud. Mycol.">
        <title>101 Dothideomycetes genomes: a test case for predicting lifestyles and emergence of pathogens.</title>
        <authorList>
            <person name="Haridas S."/>
            <person name="Albert R."/>
            <person name="Binder M."/>
            <person name="Bloem J."/>
            <person name="Labutti K."/>
            <person name="Salamov A."/>
            <person name="Andreopoulos B."/>
            <person name="Baker S."/>
            <person name="Barry K."/>
            <person name="Bills G."/>
            <person name="Bluhm B."/>
            <person name="Cannon C."/>
            <person name="Castanera R."/>
            <person name="Culley D."/>
            <person name="Daum C."/>
            <person name="Ezra D."/>
            <person name="Gonzalez J."/>
            <person name="Henrissat B."/>
            <person name="Kuo A."/>
            <person name="Liang C."/>
            <person name="Lipzen A."/>
            <person name="Lutzoni F."/>
            <person name="Magnuson J."/>
            <person name="Mondo S."/>
            <person name="Nolan M."/>
            <person name="Ohm R."/>
            <person name="Pangilinan J."/>
            <person name="Park H.-J."/>
            <person name="Ramirez L."/>
            <person name="Alfaro M."/>
            <person name="Sun H."/>
            <person name="Tritt A."/>
            <person name="Yoshinaga Y."/>
            <person name="Zwiers L.-H."/>
            <person name="Turgeon B."/>
            <person name="Goodwin S."/>
            <person name="Spatafora J."/>
            <person name="Crous P."/>
            <person name="Grigoriev I."/>
        </authorList>
    </citation>
    <scope>NUCLEOTIDE SEQUENCE</scope>
    <source>
        <strain evidence="2">CBS 122681</strain>
    </source>
</reference>
<feature type="region of interest" description="Disordered" evidence="1">
    <location>
        <begin position="614"/>
        <end position="775"/>
    </location>
</feature>